<reference evidence="2" key="2">
    <citation type="journal article" date="2023" name="BMC Genomics">
        <title>Pest status, molecular evolution, and epigenetic factors derived from the genome assembly of Frankliniella fusca, a thysanopteran phytovirus vector.</title>
        <authorList>
            <person name="Catto M.A."/>
            <person name="Labadie P.E."/>
            <person name="Jacobson A.L."/>
            <person name="Kennedy G.G."/>
            <person name="Srinivasan R."/>
            <person name="Hunt B.G."/>
        </authorList>
    </citation>
    <scope>NUCLEOTIDE SEQUENCE</scope>
    <source>
        <strain evidence="2">PL_HMW_Pooled</strain>
    </source>
</reference>
<dbReference type="AlphaFoldDB" id="A0AAE1H4Q7"/>
<organism evidence="2 3">
    <name type="scientific">Frankliniella fusca</name>
    <dbReference type="NCBI Taxonomy" id="407009"/>
    <lineage>
        <taxon>Eukaryota</taxon>
        <taxon>Metazoa</taxon>
        <taxon>Ecdysozoa</taxon>
        <taxon>Arthropoda</taxon>
        <taxon>Hexapoda</taxon>
        <taxon>Insecta</taxon>
        <taxon>Pterygota</taxon>
        <taxon>Neoptera</taxon>
        <taxon>Paraneoptera</taxon>
        <taxon>Thysanoptera</taxon>
        <taxon>Terebrantia</taxon>
        <taxon>Thripoidea</taxon>
        <taxon>Thripidae</taxon>
        <taxon>Frankliniella</taxon>
    </lineage>
</organism>
<proteinExistence type="predicted"/>
<dbReference type="GO" id="GO:0005840">
    <property type="term" value="C:ribosome"/>
    <property type="evidence" value="ECO:0007669"/>
    <property type="project" value="UniProtKB-KW"/>
</dbReference>
<keyword evidence="3" id="KW-1185">Reference proteome</keyword>
<dbReference type="EMBL" id="JAHWGI010000391">
    <property type="protein sequence ID" value="KAK3914759.1"/>
    <property type="molecule type" value="Genomic_DNA"/>
</dbReference>
<evidence type="ECO:0000256" key="1">
    <source>
        <dbReference type="SAM" id="SignalP"/>
    </source>
</evidence>
<evidence type="ECO:0000313" key="2">
    <source>
        <dbReference type="EMBL" id="KAK3914759.1"/>
    </source>
</evidence>
<sequence>MTGATLLCLMLADVCYRATMAAFAGPYWLSIRQFVDCPKDEMDVARNDLHSSAVFRYNRTIKSPVMDVNMTLANRVFFRGESKCIKVKSVGTARLLM</sequence>
<dbReference type="Proteomes" id="UP001219518">
    <property type="component" value="Unassembled WGS sequence"/>
</dbReference>
<gene>
    <name evidence="2" type="ORF">KUF71_024254</name>
</gene>
<evidence type="ECO:0000313" key="3">
    <source>
        <dbReference type="Proteomes" id="UP001219518"/>
    </source>
</evidence>
<protein>
    <submittedName>
        <fullName evidence="2">50S ribosomal protein L31 type B</fullName>
    </submittedName>
</protein>
<name>A0AAE1H4Q7_9NEOP</name>
<keyword evidence="2" id="KW-0689">Ribosomal protein</keyword>
<comment type="caution">
    <text evidence="2">The sequence shown here is derived from an EMBL/GenBank/DDBJ whole genome shotgun (WGS) entry which is preliminary data.</text>
</comment>
<reference evidence="2" key="1">
    <citation type="submission" date="2021-07" db="EMBL/GenBank/DDBJ databases">
        <authorList>
            <person name="Catto M.A."/>
            <person name="Jacobson A."/>
            <person name="Kennedy G."/>
            <person name="Labadie P."/>
            <person name="Hunt B.G."/>
            <person name="Srinivasan R."/>
        </authorList>
    </citation>
    <scope>NUCLEOTIDE SEQUENCE</scope>
    <source>
        <strain evidence="2">PL_HMW_Pooled</strain>
        <tissue evidence="2">Head</tissue>
    </source>
</reference>
<keyword evidence="1" id="KW-0732">Signal</keyword>
<keyword evidence="2" id="KW-0687">Ribonucleoprotein</keyword>
<feature type="chain" id="PRO_5042220645" evidence="1">
    <location>
        <begin position="22"/>
        <end position="97"/>
    </location>
</feature>
<feature type="signal peptide" evidence="1">
    <location>
        <begin position="1"/>
        <end position="21"/>
    </location>
</feature>
<accession>A0AAE1H4Q7</accession>